<dbReference type="Proteomes" id="UP000509448">
    <property type="component" value="Chromosome"/>
</dbReference>
<reference evidence="11 12" key="1">
    <citation type="journal article" date="2019" name="ISME J.">
        <title>Isolation and characterization of a thermophilic sulfur- and iron-reducing thaumarchaeote from a terrestrial acidic hot spring.</title>
        <authorList>
            <person name="Kato S."/>
            <person name="Itoh T."/>
            <person name="Yuki M."/>
            <person name="Nagamori M."/>
            <person name="Ohnishi M."/>
            <person name="Uematsu K."/>
            <person name="Suzuki K."/>
            <person name="Takashina T."/>
            <person name="Ohkuma M."/>
        </authorList>
    </citation>
    <scope>NUCLEOTIDE SEQUENCE [LARGE SCALE GENOMIC DNA]</scope>
    <source>
        <strain evidence="11 12">NAS-02</strain>
    </source>
</reference>
<keyword evidence="3 9" id="KW-0028">Amino-acid biosynthesis</keyword>
<dbReference type="Pfam" id="PF00696">
    <property type="entry name" value="AA_kinase"/>
    <property type="match status" value="1"/>
</dbReference>
<dbReference type="NCBIfam" id="TIGR00761">
    <property type="entry name" value="argB"/>
    <property type="match status" value="1"/>
</dbReference>
<dbReference type="GO" id="GO:0042450">
    <property type="term" value="P:L-arginine biosynthetic process via ornithine"/>
    <property type="evidence" value="ECO:0007669"/>
    <property type="project" value="UniProtKB-UniRule"/>
</dbReference>
<feature type="site" description="Transition state stabilizer" evidence="9">
    <location>
        <position position="228"/>
    </location>
</feature>
<dbReference type="GO" id="GO:0019878">
    <property type="term" value="P:lysine biosynthetic process via aminoadipic acid"/>
    <property type="evidence" value="ECO:0007669"/>
    <property type="project" value="UniProtKB-UniRule"/>
</dbReference>
<keyword evidence="4 9" id="KW-0808">Transferase</keyword>
<feature type="domain" description="Aspartate/glutamate/uridylate kinase" evidence="10">
    <location>
        <begin position="1"/>
        <end position="245"/>
    </location>
</feature>
<dbReference type="InterPro" id="IPR004662">
    <property type="entry name" value="AcgluKinase_fam"/>
</dbReference>
<dbReference type="EMBL" id="AP018732">
    <property type="protein sequence ID" value="BBE41661.1"/>
    <property type="molecule type" value="Genomic_DNA"/>
</dbReference>
<dbReference type="InterPro" id="IPR037529">
    <property type="entry name" value="LysZ"/>
</dbReference>
<dbReference type="UniPathway" id="UPA00068"/>
<comment type="pathway">
    <text evidence="9">Amino-acid biosynthesis; L-arginine biosynthesis.</text>
</comment>
<evidence type="ECO:0000256" key="9">
    <source>
        <dbReference type="HAMAP-Rule" id="MF_02082"/>
    </source>
</evidence>
<dbReference type="GO" id="GO:0003991">
    <property type="term" value="F:acetylglutamate kinase activity"/>
    <property type="evidence" value="ECO:0007669"/>
    <property type="project" value="TreeGrafter"/>
</dbReference>
<dbReference type="RefSeq" id="WP_174447980.1">
    <property type="nucleotide sequence ID" value="NZ_AP018732.1"/>
</dbReference>
<dbReference type="NCBIfam" id="NF010662">
    <property type="entry name" value="PRK14058.1-4"/>
    <property type="match status" value="1"/>
</dbReference>
<keyword evidence="12" id="KW-1185">Reference proteome</keyword>
<dbReference type="PANTHER" id="PTHR23342:SF0">
    <property type="entry name" value="N-ACETYLGLUTAMATE SYNTHASE, MITOCHONDRIAL"/>
    <property type="match status" value="1"/>
</dbReference>
<keyword evidence="5 9" id="KW-0547">Nucleotide-binding</keyword>
<dbReference type="PIRSF" id="PIRSF000728">
    <property type="entry name" value="NAGK"/>
    <property type="match status" value="1"/>
</dbReference>
<dbReference type="AlphaFoldDB" id="A0A4P2VC48"/>
<keyword evidence="7 9" id="KW-0067">ATP-binding</keyword>
<comment type="catalytic activity">
    <reaction evidence="9">
        <text>[amino-group carrier protein]-C-terminal-N-(1,4-dicarboxybutan-1-yl)-L-glutamine + ATP = [amino-group carrier protein]-C-terminal-N-(1-carboxy-5-phosphooxy-5-oxopentan-1-yl)-L-glutamine + ADP</text>
        <dbReference type="Rhea" id="RHEA:41944"/>
        <dbReference type="Rhea" id="RHEA-COMP:9694"/>
        <dbReference type="Rhea" id="RHEA-COMP:9712"/>
        <dbReference type="ChEBI" id="CHEBI:30616"/>
        <dbReference type="ChEBI" id="CHEBI:78499"/>
        <dbReference type="ChEBI" id="CHEBI:78503"/>
        <dbReference type="ChEBI" id="CHEBI:456216"/>
        <dbReference type="EC" id="2.7.2.17"/>
    </reaction>
</comment>
<dbReference type="SUPFAM" id="SSF53633">
    <property type="entry name" value="Carbamate kinase-like"/>
    <property type="match status" value="1"/>
</dbReference>
<feature type="site" description="Transition state stabilizer" evidence="9">
    <location>
        <position position="5"/>
    </location>
</feature>
<dbReference type="GO" id="GO:0005524">
    <property type="term" value="F:ATP binding"/>
    <property type="evidence" value="ECO:0007669"/>
    <property type="project" value="UniProtKB-KW"/>
</dbReference>
<dbReference type="InterPro" id="IPR001057">
    <property type="entry name" value="Glu/AcGlu_kinase"/>
</dbReference>
<organism evidence="11 12">
    <name type="scientific">Conexivisphaera calida</name>
    <dbReference type="NCBI Taxonomy" id="1874277"/>
    <lineage>
        <taxon>Archaea</taxon>
        <taxon>Nitrososphaerota</taxon>
        <taxon>Conexivisphaeria</taxon>
        <taxon>Conexivisphaerales</taxon>
        <taxon>Conexivisphaeraceae</taxon>
        <taxon>Conexivisphaera</taxon>
    </lineage>
</organism>
<keyword evidence="8 9" id="KW-0457">Lysine biosynthesis</keyword>
<dbReference type="InterPro" id="IPR001048">
    <property type="entry name" value="Asp/Glu/Uridylate_kinase"/>
</dbReference>
<feature type="binding site" evidence="9">
    <location>
        <position position="65"/>
    </location>
    <ligand>
        <name>substrate</name>
    </ligand>
</feature>
<evidence type="ECO:0000256" key="6">
    <source>
        <dbReference type="ARBA" id="ARBA00022777"/>
    </source>
</evidence>
<dbReference type="GO" id="GO:0043744">
    <property type="term" value="F:N2-acetyl-L-aminoadipate kinase activity"/>
    <property type="evidence" value="ECO:0007669"/>
    <property type="project" value="RHEA"/>
</dbReference>
<evidence type="ECO:0000256" key="5">
    <source>
        <dbReference type="ARBA" id="ARBA00022741"/>
    </source>
</evidence>
<gene>
    <name evidence="9" type="primary">lysZ</name>
    <name evidence="11" type="ORF">NAS2_0268</name>
</gene>
<keyword evidence="1 9" id="KW-0963">Cytoplasm</keyword>
<dbReference type="OrthoDB" id="6816at2157"/>
<feature type="binding site" evidence="9">
    <location>
        <begin position="38"/>
        <end position="39"/>
    </location>
    <ligand>
        <name>substrate</name>
    </ligand>
</feature>
<sequence>MIVVKVGGSLVHGGFLGSILDDIARMSKDRKVVLVHGGGAVVTEVAERMGVKQQFVTSPTGIRSRYTDKETAGIFAMVMAGRINTEIVASLRARGVDAFGLSGVDGGLILAERKKRLVVIDEKGRKRAIDGGYTGRIVEVRPHVLEVLIGSGFTPVISPVAIGQEGEVLNVDADRAAAYVASAIKAEALVLLTNVAGLLDERGALVKELTATDARDRMKKVGPGMDKKLLAAAEALEGGVGKVMISDGRIESPIGRALEGAGTVVRREN</sequence>
<comment type="function">
    <text evidence="9">Involved in both the arginine and lysine biosynthetic pathways. Phosphorylates the LysW-bound precursors glutamate (for arginine biosynthesis), respectively alpha-aminoadipate (for lysine biosynthesis).</text>
</comment>
<comment type="catalytic activity">
    <reaction evidence="9">
        <text>[amino-group carrier protein]-C-terminal-gamma-(L-glutamyl)-L-glutamate + ATP = [amino-group carrier protein]-C-terminal-gamma-(5-phospho-L-glutamyl)-L-glutamate + ADP</text>
        <dbReference type="Rhea" id="RHEA:52632"/>
        <dbReference type="Rhea" id="RHEA-COMP:13311"/>
        <dbReference type="Rhea" id="RHEA-COMP:13313"/>
        <dbReference type="ChEBI" id="CHEBI:30616"/>
        <dbReference type="ChEBI" id="CHEBI:136714"/>
        <dbReference type="ChEBI" id="CHEBI:136717"/>
        <dbReference type="ChEBI" id="CHEBI:456216"/>
        <dbReference type="EC" id="2.7.2.19"/>
    </reaction>
</comment>
<dbReference type="EC" id="2.7.2.17" evidence="9"/>
<proteinExistence type="inferred from homology"/>
<dbReference type="Gene3D" id="3.40.1160.10">
    <property type="entry name" value="Acetylglutamate kinase-like"/>
    <property type="match status" value="1"/>
</dbReference>
<evidence type="ECO:0000313" key="12">
    <source>
        <dbReference type="Proteomes" id="UP000509448"/>
    </source>
</evidence>
<evidence type="ECO:0000313" key="11">
    <source>
        <dbReference type="EMBL" id="BBE41661.1"/>
    </source>
</evidence>
<dbReference type="PRINTS" id="PR00474">
    <property type="entry name" value="GLU5KINASE"/>
</dbReference>
<evidence type="ECO:0000256" key="8">
    <source>
        <dbReference type="ARBA" id="ARBA00023154"/>
    </source>
</evidence>
<dbReference type="PANTHER" id="PTHR23342">
    <property type="entry name" value="N-ACETYLGLUTAMATE SYNTHASE"/>
    <property type="match status" value="1"/>
</dbReference>
<keyword evidence="6 9" id="KW-0418">Kinase</keyword>
<dbReference type="NCBIfam" id="NF010659">
    <property type="entry name" value="PRK14058.1-1"/>
    <property type="match status" value="1"/>
</dbReference>
<dbReference type="HAMAP" id="MF_02082">
    <property type="entry name" value="LysZ"/>
    <property type="match status" value="1"/>
</dbReference>
<protein>
    <recommendedName>
        <fullName evidence="9">Putative [LysW]-aminoadipate/[LysW]-glutamate kinase</fullName>
        <ecNumber evidence="9">2.7.2.17</ecNumber>
        <ecNumber evidence="9">2.7.2.19</ecNumber>
    </recommendedName>
</protein>
<evidence type="ECO:0000256" key="7">
    <source>
        <dbReference type="ARBA" id="ARBA00022840"/>
    </source>
</evidence>
<dbReference type="EC" id="2.7.2.19" evidence="9"/>
<feature type="binding site" evidence="9">
    <location>
        <position position="170"/>
    </location>
    <ligand>
        <name>substrate</name>
    </ligand>
</feature>
<evidence type="ECO:0000256" key="2">
    <source>
        <dbReference type="ARBA" id="ARBA00022571"/>
    </source>
</evidence>
<comment type="similarity">
    <text evidence="9">Belongs to the acetylglutamate kinase family. LysZ subfamily.</text>
</comment>
<comment type="subcellular location">
    <subcellularLocation>
        <location evidence="9">Cytoplasm</location>
    </subcellularLocation>
</comment>
<dbReference type="GO" id="GO:0005737">
    <property type="term" value="C:cytoplasm"/>
    <property type="evidence" value="ECO:0007669"/>
    <property type="project" value="UniProtKB-SubCell"/>
</dbReference>
<dbReference type="KEGG" id="ccai:NAS2_0268"/>
<keyword evidence="2 9" id="KW-0055">Arginine biosynthesis</keyword>
<dbReference type="InterPro" id="IPR036393">
    <property type="entry name" value="AceGlu_kinase-like_sf"/>
</dbReference>
<dbReference type="GeneID" id="55584085"/>
<name>A0A4P2VC48_9ARCH</name>
<evidence type="ECO:0000256" key="1">
    <source>
        <dbReference type="ARBA" id="ARBA00022490"/>
    </source>
</evidence>
<accession>A0A4P2VC48</accession>
<comment type="pathway">
    <text evidence="9">Amino-acid biosynthesis; L-lysine biosynthesis via AAA pathway; L-lysine from L-alpha-aminoadipate (Thermus route): step 2/5.</text>
</comment>
<dbReference type="UniPathway" id="UPA00033">
    <property type="reaction ID" value="UER00036"/>
</dbReference>
<evidence type="ECO:0000256" key="4">
    <source>
        <dbReference type="ARBA" id="ARBA00022679"/>
    </source>
</evidence>
<evidence type="ECO:0000256" key="3">
    <source>
        <dbReference type="ARBA" id="ARBA00022605"/>
    </source>
</evidence>
<evidence type="ECO:0000259" key="10">
    <source>
        <dbReference type="Pfam" id="PF00696"/>
    </source>
</evidence>